<dbReference type="Gene3D" id="3.40.50.720">
    <property type="entry name" value="NAD(P)-binding Rossmann-like Domain"/>
    <property type="match status" value="2"/>
</dbReference>
<dbReference type="InterPro" id="IPR020904">
    <property type="entry name" value="Sc_DH/Rdtase_CS"/>
</dbReference>
<dbReference type="InterPro" id="IPR002347">
    <property type="entry name" value="SDR_fam"/>
</dbReference>
<comment type="similarity">
    <text evidence="2">Belongs to the avfA family.</text>
</comment>
<evidence type="ECO:0000313" key="5">
    <source>
        <dbReference type="Proteomes" id="UP001152049"/>
    </source>
</evidence>
<reference evidence="4" key="1">
    <citation type="submission" date="2022-09" db="EMBL/GenBank/DDBJ databases">
        <title>Fusarium specimens isolated from Avocado Roots.</title>
        <authorList>
            <person name="Stajich J."/>
            <person name="Roper C."/>
            <person name="Heimlech-Rivalta G."/>
        </authorList>
    </citation>
    <scope>NUCLEOTIDE SEQUENCE</scope>
    <source>
        <strain evidence="4">CF00136</strain>
    </source>
</reference>
<dbReference type="OrthoDB" id="10250730at2759"/>
<accession>A0A9W8RSL5</accession>
<dbReference type="EMBL" id="JAOQAZ010000031">
    <property type="protein sequence ID" value="KAJ4250200.1"/>
    <property type="molecule type" value="Genomic_DNA"/>
</dbReference>
<protein>
    <recommendedName>
        <fullName evidence="3">NAD(P)-binding domain-containing protein</fullName>
    </recommendedName>
</protein>
<feature type="domain" description="NAD(P)-binding" evidence="3">
    <location>
        <begin position="16"/>
        <end position="125"/>
    </location>
</feature>
<evidence type="ECO:0000256" key="1">
    <source>
        <dbReference type="ARBA" id="ARBA00022857"/>
    </source>
</evidence>
<organism evidence="4 5">
    <name type="scientific">Fusarium torreyae</name>
    <dbReference type="NCBI Taxonomy" id="1237075"/>
    <lineage>
        <taxon>Eukaryota</taxon>
        <taxon>Fungi</taxon>
        <taxon>Dikarya</taxon>
        <taxon>Ascomycota</taxon>
        <taxon>Pezizomycotina</taxon>
        <taxon>Sordariomycetes</taxon>
        <taxon>Hypocreomycetidae</taxon>
        <taxon>Hypocreales</taxon>
        <taxon>Nectriaceae</taxon>
        <taxon>Fusarium</taxon>
    </lineage>
</organism>
<dbReference type="PANTHER" id="PTHR43355:SF2">
    <property type="entry name" value="FLAVIN REDUCTASE (NADPH)"/>
    <property type="match status" value="1"/>
</dbReference>
<proteinExistence type="inferred from homology"/>
<dbReference type="InterPro" id="IPR036291">
    <property type="entry name" value="NAD(P)-bd_dom_sf"/>
</dbReference>
<dbReference type="InterPro" id="IPR051606">
    <property type="entry name" value="Polyketide_Oxido-like"/>
</dbReference>
<dbReference type="Pfam" id="PF13460">
    <property type="entry name" value="NAD_binding_10"/>
    <property type="match status" value="1"/>
</dbReference>
<evidence type="ECO:0000256" key="2">
    <source>
        <dbReference type="ARBA" id="ARBA00038376"/>
    </source>
</evidence>
<dbReference type="Pfam" id="PF00106">
    <property type="entry name" value="adh_short"/>
    <property type="match status" value="1"/>
</dbReference>
<gene>
    <name evidence="4" type="ORF">NW762_012015</name>
</gene>
<dbReference type="Proteomes" id="UP001152049">
    <property type="component" value="Unassembled WGS sequence"/>
</dbReference>
<name>A0A9W8RSL5_9HYPO</name>
<evidence type="ECO:0000313" key="4">
    <source>
        <dbReference type="EMBL" id="KAJ4250200.1"/>
    </source>
</evidence>
<dbReference type="AlphaFoldDB" id="A0A9W8RSL5"/>
<comment type="caution">
    <text evidence="4">The sequence shown here is derived from an EMBL/GenBank/DDBJ whole genome shotgun (WGS) entry which is preliminary data.</text>
</comment>
<keyword evidence="1" id="KW-0521">NADP</keyword>
<dbReference type="InterPro" id="IPR016040">
    <property type="entry name" value="NAD(P)-bd_dom"/>
</dbReference>
<keyword evidence="5" id="KW-1185">Reference proteome</keyword>
<evidence type="ECO:0000259" key="3">
    <source>
        <dbReference type="Pfam" id="PF13460"/>
    </source>
</evidence>
<dbReference type="SUPFAM" id="SSF51735">
    <property type="entry name" value="NAD(P)-binding Rossmann-fold domains"/>
    <property type="match status" value="2"/>
</dbReference>
<dbReference type="PANTHER" id="PTHR43355">
    <property type="entry name" value="FLAVIN REDUCTASE (NADPH)"/>
    <property type="match status" value="1"/>
</dbReference>
<dbReference type="PRINTS" id="PR00081">
    <property type="entry name" value="GDHRDH"/>
</dbReference>
<sequence length="533" mass="59148">MSQSTSLKVGVIGPAGFGGSYLCVELINRGHRVVGLSRNPQKLGSHALYESRSINVDTQSEVELAKAFSDVDVLVCEYGPHTAGHEALKYMPFVEVIRKIILAVKRAKVGYFVMLGGTGSLHVPHEDGICVADSKDFFLAYRRGIADSHAHVTYMEERLGPLGSNLRAYRNARFAVRGNDEEKKTKAKGIIDEYEASIKQGDMAAEFIKAARTTVMFFCGNKSFDWTYVSPSALYRPGKRTGEYKITINDLPLKGEPQHENPLEGRLLGVSAADLAIAIADEVETRKHIYQHWSATSDLSDDTPAPADFFFKRCDVSVWAEVVEFFQHTYRRFGQIDAVISNAAINKVETIDEPSETGGTEALELQEPDVSVLKVNAIGTWYVSKCAIHFFRKNPETKSQLVLFGSVASFFDTPPLYTYCASKAAVLGLLRGLRTQTVKYNVSVNMIAPWMTLTDMITDHVRKVWGDLPANTPLDVAKASVLPVLRPDVNGKAFIINGGNITEVEDKLDETQGVWLGPDFDKYMREGQRRLIY</sequence>
<dbReference type="GO" id="GO:0016646">
    <property type="term" value="F:oxidoreductase activity, acting on the CH-NH group of donors, NAD or NADP as acceptor"/>
    <property type="evidence" value="ECO:0007669"/>
    <property type="project" value="TreeGrafter"/>
</dbReference>
<dbReference type="PROSITE" id="PS00061">
    <property type="entry name" value="ADH_SHORT"/>
    <property type="match status" value="1"/>
</dbReference>